<accession>I4B8T0</accession>
<organism evidence="2 3">
    <name type="scientific">Turneriella parva (strain ATCC BAA-1111 / DSM 21527 / NCTC 11395 / H)</name>
    <name type="common">Leptospira parva</name>
    <dbReference type="NCBI Taxonomy" id="869212"/>
    <lineage>
        <taxon>Bacteria</taxon>
        <taxon>Pseudomonadati</taxon>
        <taxon>Spirochaetota</taxon>
        <taxon>Spirochaetia</taxon>
        <taxon>Leptospirales</taxon>
        <taxon>Leptospiraceae</taxon>
        <taxon>Turneriella</taxon>
    </lineage>
</organism>
<gene>
    <name evidence="2" type="ordered locus">Turpa_3048</name>
</gene>
<name>I4B8T0_TURPD</name>
<dbReference type="AlphaFoldDB" id="I4B8T0"/>
<evidence type="ECO:0000313" key="3">
    <source>
        <dbReference type="Proteomes" id="UP000006048"/>
    </source>
</evidence>
<dbReference type="PATRIC" id="fig|869212.3.peg.3074"/>
<dbReference type="KEGG" id="tpx:Turpa_3048"/>
<protein>
    <submittedName>
        <fullName evidence="2">Uncharacterized protein</fullName>
    </submittedName>
</protein>
<evidence type="ECO:0000256" key="1">
    <source>
        <dbReference type="SAM" id="MobiDB-lite"/>
    </source>
</evidence>
<dbReference type="STRING" id="869212.Turpa_3048"/>
<evidence type="ECO:0000313" key="2">
    <source>
        <dbReference type="EMBL" id="AFM13687.1"/>
    </source>
</evidence>
<keyword evidence="3" id="KW-1185">Reference proteome</keyword>
<feature type="compositionally biased region" description="Basic and acidic residues" evidence="1">
    <location>
        <begin position="153"/>
        <end position="183"/>
    </location>
</feature>
<proteinExistence type="predicted"/>
<dbReference type="RefSeq" id="WP_014804188.1">
    <property type="nucleotide sequence ID" value="NC_018020.1"/>
</dbReference>
<feature type="compositionally biased region" description="Basic and acidic residues" evidence="1">
    <location>
        <begin position="127"/>
        <end position="139"/>
    </location>
</feature>
<reference evidence="2 3" key="1">
    <citation type="submission" date="2012-06" db="EMBL/GenBank/DDBJ databases">
        <title>The complete chromosome of genome of Turneriella parva DSM 21527.</title>
        <authorList>
            <consortium name="US DOE Joint Genome Institute (JGI-PGF)"/>
            <person name="Lucas S."/>
            <person name="Han J."/>
            <person name="Lapidus A."/>
            <person name="Bruce D."/>
            <person name="Goodwin L."/>
            <person name="Pitluck S."/>
            <person name="Peters L."/>
            <person name="Kyrpides N."/>
            <person name="Mavromatis K."/>
            <person name="Ivanova N."/>
            <person name="Mikhailova N."/>
            <person name="Chertkov O."/>
            <person name="Detter J.C."/>
            <person name="Tapia R."/>
            <person name="Han C."/>
            <person name="Land M."/>
            <person name="Hauser L."/>
            <person name="Markowitz V."/>
            <person name="Cheng J.-F."/>
            <person name="Hugenholtz P."/>
            <person name="Woyke T."/>
            <person name="Wu D."/>
            <person name="Gronow S."/>
            <person name="Wellnitz S."/>
            <person name="Brambilla E."/>
            <person name="Klenk H.-P."/>
            <person name="Eisen J.A."/>
        </authorList>
    </citation>
    <scope>NUCLEOTIDE SEQUENCE [LARGE SCALE GENOMIC DNA]</scope>
    <source>
        <strain evidence="3">ATCC BAA-1111 / DSM 21527 / NCTC 11395 / H</strain>
    </source>
</reference>
<dbReference type="EMBL" id="CP002959">
    <property type="protein sequence ID" value="AFM13687.1"/>
    <property type="molecule type" value="Genomic_DNA"/>
</dbReference>
<feature type="region of interest" description="Disordered" evidence="1">
    <location>
        <begin position="127"/>
        <end position="236"/>
    </location>
</feature>
<dbReference type="Proteomes" id="UP000006048">
    <property type="component" value="Chromosome"/>
</dbReference>
<sequence length="236" mass="26497">MLRRLLGNLAPSIDRMIERIPPHIRDIIQKASLAFAALLALIVIISGVNKGLREAQPTGVRLVERSRDLFYLQEMREEYAKKRKLVEDVEVDPLEFPSRQKAADETQFTPMGRDTMGHLMGEKEEMLKHEDALRPKEKSPGYLGDSALVPRLTPDKKTIDDQDTLLSRDKIGSQKPAPEEKPAIEPMLQPGASPARVNAARQRDVFDEVDSPRSQPAPAPKTATPPPKKGKFEYMD</sequence>
<feature type="compositionally biased region" description="Pro residues" evidence="1">
    <location>
        <begin position="215"/>
        <end position="227"/>
    </location>
</feature>
<dbReference type="HOGENOM" id="CLU_1175024_0_0_12"/>